<dbReference type="Gene3D" id="3.60.10.10">
    <property type="entry name" value="Endonuclease/exonuclease/phosphatase"/>
    <property type="match status" value="1"/>
</dbReference>
<gene>
    <name evidence="3" type="ORF">C4B60_12450</name>
</gene>
<dbReference type="PANTHER" id="PTHR15822:SF23">
    <property type="entry name" value="ENDONUCLEASE_EXONUCLEASE_PHOSPHATASE FAMILY PROTEIN"/>
    <property type="match status" value="1"/>
</dbReference>
<keyword evidence="3" id="KW-0540">Nuclease</keyword>
<dbReference type="RefSeq" id="WP_104058331.1">
    <property type="nucleotide sequence ID" value="NZ_PREZ01000004.1"/>
</dbReference>
<dbReference type="GO" id="GO:0004519">
    <property type="term" value="F:endonuclease activity"/>
    <property type="evidence" value="ECO:0007669"/>
    <property type="project" value="UniProtKB-KW"/>
</dbReference>
<keyword evidence="3" id="KW-0255">Endonuclease</keyword>
<evidence type="ECO:0000259" key="2">
    <source>
        <dbReference type="Pfam" id="PF03372"/>
    </source>
</evidence>
<dbReference type="InterPro" id="IPR036691">
    <property type="entry name" value="Endo/exonu/phosph_ase_sf"/>
</dbReference>
<dbReference type="CDD" id="cd09079">
    <property type="entry name" value="RgfB-like"/>
    <property type="match status" value="1"/>
</dbReference>
<name>A0A2S5GBT9_9BACL</name>
<dbReference type="InterPro" id="IPR005135">
    <property type="entry name" value="Endo/exonuclease/phosphatase"/>
</dbReference>
<organism evidence="3 4">
    <name type="scientific">Jeotgalibacillus proteolyticus</name>
    <dbReference type="NCBI Taxonomy" id="2082395"/>
    <lineage>
        <taxon>Bacteria</taxon>
        <taxon>Bacillati</taxon>
        <taxon>Bacillota</taxon>
        <taxon>Bacilli</taxon>
        <taxon>Bacillales</taxon>
        <taxon>Caryophanaceae</taxon>
        <taxon>Jeotgalibacillus</taxon>
    </lineage>
</organism>
<dbReference type="SUPFAM" id="SSF56219">
    <property type="entry name" value="DNase I-like"/>
    <property type="match status" value="1"/>
</dbReference>
<reference evidence="3 4" key="1">
    <citation type="submission" date="2018-02" db="EMBL/GenBank/DDBJ databases">
        <title>Jeotgalibacillus proteolyticum sp. nov. a protease producing bacterium isolated from ocean sediments of Laizhou Bay.</title>
        <authorList>
            <person name="Li Y."/>
        </authorList>
    </citation>
    <scope>NUCLEOTIDE SEQUENCE [LARGE SCALE GENOMIC DNA]</scope>
    <source>
        <strain evidence="3 4">22-7</strain>
    </source>
</reference>
<dbReference type="InterPro" id="IPR051547">
    <property type="entry name" value="TDP2-like"/>
</dbReference>
<feature type="domain" description="Endonuclease/exonuclease/phosphatase" evidence="2">
    <location>
        <begin position="19"/>
        <end position="253"/>
    </location>
</feature>
<dbReference type="Proteomes" id="UP000239047">
    <property type="component" value="Unassembled WGS sequence"/>
</dbReference>
<comment type="caution">
    <text evidence="3">The sequence shown here is derived from an EMBL/GenBank/DDBJ whole genome shotgun (WGS) entry which is preliminary data.</text>
</comment>
<sequence>MRLLTLNCHAWQEEDQLEKMDILAETIVERSYDVIALQEVSIKKFARYDNVTSEDHYGEVLLKKLEALGCSDYKMVWTFSHHSYGWNEEGVAILSRVPILDVDEFFVSRTTDPEKWKSRAIIRAAIEWKGEEIDIYSCHTGWWSDKDEPFPEQVDRLMEKIDPSRLSILAGDFNNDARIKGEGYTYLLEQGLYDTYSLAENKDKGITVPGRIAGWSQNDHALRIDYILATRAIEVSSSTVIFNGQNKPIISDHYGVEVEINI</sequence>
<dbReference type="AlphaFoldDB" id="A0A2S5GBT9"/>
<evidence type="ECO:0000313" key="4">
    <source>
        <dbReference type="Proteomes" id="UP000239047"/>
    </source>
</evidence>
<accession>A0A2S5GBT9</accession>
<keyword evidence="4" id="KW-1185">Reference proteome</keyword>
<dbReference type="PANTHER" id="PTHR15822">
    <property type="entry name" value="TRAF AND TNF RECEPTOR-ASSOCIATED PROTEIN"/>
    <property type="match status" value="1"/>
</dbReference>
<proteinExistence type="predicted"/>
<keyword evidence="1" id="KW-0378">Hydrolase</keyword>
<protein>
    <submittedName>
        <fullName evidence="3">Endonuclease</fullName>
    </submittedName>
</protein>
<dbReference type="Pfam" id="PF03372">
    <property type="entry name" value="Exo_endo_phos"/>
    <property type="match status" value="1"/>
</dbReference>
<dbReference type="EMBL" id="PREZ01000004">
    <property type="protein sequence ID" value="PPA70381.1"/>
    <property type="molecule type" value="Genomic_DNA"/>
</dbReference>
<dbReference type="GO" id="GO:0016787">
    <property type="term" value="F:hydrolase activity"/>
    <property type="evidence" value="ECO:0007669"/>
    <property type="project" value="UniProtKB-KW"/>
</dbReference>
<dbReference type="OrthoDB" id="9812537at2"/>
<evidence type="ECO:0000313" key="3">
    <source>
        <dbReference type="EMBL" id="PPA70381.1"/>
    </source>
</evidence>
<evidence type="ECO:0000256" key="1">
    <source>
        <dbReference type="ARBA" id="ARBA00022801"/>
    </source>
</evidence>